<feature type="transmembrane region" description="Helical" evidence="1">
    <location>
        <begin position="165"/>
        <end position="183"/>
    </location>
</feature>
<dbReference type="EC" id="2.3.2.13" evidence="3"/>
<evidence type="ECO:0000313" key="4">
    <source>
        <dbReference type="EMBL" id="SNB78280.1"/>
    </source>
</evidence>
<dbReference type="InterPro" id="IPR052901">
    <property type="entry name" value="Bact_TGase-like"/>
</dbReference>
<dbReference type="InterPro" id="IPR002931">
    <property type="entry name" value="Transglutaminase-like"/>
</dbReference>
<protein>
    <submittedName>
        <fullName evidence="3">Protein-glutamine gamma-glutamyltransferase</fullName>
        <ecNumber evidence="3">2.3.2.13</ecNumber>
    </submittedName>
</protein>
<dbReference type="Proteomes" id="UP000215450">
    <property type="component" value="Unassembled WGS sequence"/>
</dbReference>
<reference evidence="3" key="1">
    <citation type="submission" date="2017-05" db="EMBL/GenBank/DDBJ databases">
        <authorList>
            <person name="Song R."/>
            <person name="Chenine A.L."/>
            <person name="Ruprecht R.M."/>
        </authorList>
    </citation>
    <scope>NUCLEOTIDE SEQUENCE</scope>
    <source>
        <strain evidence="3">Kingella_eburonensis</strain>
    </source>
</reference>
<accession>A0A238HIJ0</accession>
<evidence type="ECO:0000259" key="2">
    <source>
        <dbReference type="SMART" id="SM00460"/>
    </source>
</evidence>
<feature type="transmembrane region" description="Helical" evidence="1">
    <location>
        <begin position="548"/>
        <end position="567"/>
    </location>
</feature>
<sequence length="662" mass="74407">MIIAQTPYLNTEVDFKALLFNQIALIAVSLPLLKELPTPVTAVFAAFALGRVALMKFGVKKLPKWQLMLMLLVVGMLVFAEVGTFIGLQGGTAFLLLLCALKSYEGYSRRDRQVSALSMIFLLSGAVLFNQDLAVGLWVLVCLMLISVSLAILNDVSIKNAIKQSGMAFLLTLLPTVLLFITMPRRDAPLWGLPQNPSAQSTTGLSESMKPGSIGNLVQSNEPAFSATFDDGFTPRPKDLYWRVMIMSEQNSSGEWQAVRGFVDSAVPVSTPKNPTVRYQVVLADEKGRIPALDYPADRQRHGLMRELGDVMRVYSRQGVRGINLRSVITDELPQKLRENEIREYTTLPEKTNLRTRIFAKQLFEQNGSHAENFANAVLRYFSQQKFAYTLKPPVLLSSSPTDEFLFKTKQGFCEHYADAFVVMMRAAGVPARVVTGYQGGEWNEQGNFWQIRSKDAHAWAEIWLPEKQVWKRYDPTAAVSITRVEGGLDSALPAEEINELVSNLGLWSRLTGKSQVYWERWVVNFDGEQQKNLFSWFGFSKVTGGTLLTVLLLGLVPALIPVFLWWKRSRREDISPLADGFMLLKHHLLGEKFANLGALGAVELKQELQSQQRLSPDLAELIDDYIRLNYASSQSPSKRVAQGWYRRARKLARKYRLKNAA</sequence>
<dbReference type="OrthoDB" id="9804872at2"/>
<keyword evidence="1" id="KW-0472">Membrane</keyword>
<keyword evidence="3" id="KW-0012">Acyltransferase</keyword>
<feature type="domain" description="Transglutaminase-like" evidence="2">
    <location>
        <begin position="406"/>
        <end position="478"/>
    </location>
</feature>
<evidence type="ECO:0000256" key="1">
    <source>
        <dbReference type="SAM" id="Phobius"/>
    </source>
</evidence>
<dbReference type="EMBL" id="FXUV02000043">
    <property type="protein sequence ID" value="SNB78280.1"/>
    <property type="molecule type" value="Genomic_DNA"/>
</dbReference>
<evidence type="ECO:0000313" key="5">
    <source>
        <dbReference type="Proteomes" id="UP000215450"/>
    </source>
</evidence>
<dbReference type="EMBL" id="FXUV01000074">
    <property type="protein sequence ID" value="SMQ13533.1"/>
    <property type="molecule type" value="Genomic_DNA"/>
</dbReference>
<dbReference type="RefSeq" id="WP_095063454.1">
    <property type="nucleotide sequence ID" value="NZ_FXUV02000043.1"/>
</dbReference>
<keyword evidence="3" id="KW-0808">Transferase</keyword>
<dbReference type="STRING" id="1522312.GCA_900177895_01794"/>
<dbReference type="Gene3D" id="3.10.620.30">
    <property type="match status" value="1"/>
</dbReference>
<gene>
    <name evidence="3" type="primary">tgpA</name>
    <name evidence="4" type="ORF">KEBURONENSIS_00392</name>
    <name evidence="3" type="ORF">KEBURONENSIS_00631</name>
</gene>
<name>A0A238HIJ0_9NEIS</name>
<dbReference type="InterPro" id="IPR021878">
    <property type="entry name" value="TgpA_N"/>
</dbReference>
<evidence type="ECO:0000313" key="3">
    <source>
        <dbReference type="EMBL" id="SMQ13533.1"/>
    </source>
</evidence>
<dbReference type="PANTHER" id="PTHR42736:SF1">
    <property type="entry name" value="PROTEIN-GLUTAMINE GAMMA-GLUTAMYLTRANSFERASE"/>
    <property type="match status" value="1"/>
</dbReference>
<keyword evidence="5" id="KW-1185">Reference proteome</keyword>
<feature type="transmembrane region" description="Helical" evidence="1">
    <location>
        <begin position="71"/>
        <end position="101"/>
    </location>
</feature>
<feature type="transmembrane region" description="Helical" evidence="1">
    <location>
        <begin position="135"/>
        <end position="153"/>
    </location>
</feature>
<proteinExistence type="predicted"/>
<dbReference type="SMART" id="SM00460">
    <property type="entry name" value="TGc"/>
    <property type="match status" value="1"/>
</dbReference>
<reference evidence="4 5" key="2">
    <citation type="submission" date="2017-06" db="EMBL/GenBank/DDBJ databases">
        <authorList>
            <person name="Kim H.J."/>
            <person name="Triplett B.A."/>
        </authorList>
    </citation>
    <scope>NUCLEOTIDE SEQUENCE [LARGE SCALE GENOMIC DNA]</scope>
    <source>
        <strain evidence="4">Kingella_eburonensis</strain>
    </source>
</reference>
<feature type="transmembrane region" description="Helical" evidence="1">
    <location>
        <begin position="113"/>
        <end position="129"/>
    </location>
</feature>
<dbReference type="Pfam" id="PF11992">
    <property type="entry name" value="TgpA_N"/>
    <property type="match status" value="1"/>
</dbReference>
<dbReference type="AlphaFoldDB" id="A0A238HIJ0"/>
<dbReference type="Pfam" id="PF01841">
    <property type="entry name" value="Transglut_core"/>
    <property type="match status" value="1"/>
</dbReference>
<dbReference type="PANTHER" id="PTHR42736">
    <property type="entry name" value="PROTEIN-GLUTAMINE GAMMA-GLUTAMYLTRANSFERASE"/>
    <property type="match status" value="1"/>
</dbReference>
<keyword evidence="1" id="KW-1133">Transmembrane helix</keyword>
<keyword evidence="1" id="KW-0812">Transmembrane</keyword>
<dbReference type="GO" id="GO:0003810">
    <property type="term" value="F:protein-glutamine gamma-glutamyltransferase activity"/>
    <property type="evidence" value="ECO:0007669"/>
    <property type="project" value="UniProtKB-EC"/>
</dbReference>
<organism evidence="3">
    <name type="scientific">Kingella negevensis</name>
    <dbReference type="NCBI Taxonomy" id="1522312"/>
    <lineage>
        <taxon>Bacteria</taxon>
        <taxon>Pseudomonadati</taxon>
        <taxon>Pseudomonadota</taxon>
        <taxon>Betaproteobacteria</taxon>
        <taxon>Neisseriales</taxon>
        <taxon>Neisseriaceae</taxon>
        <taxon>Kingella</taxon>
    </lineage>
</organism>
<dbReference type="SUPFAM" id="SSF54001">
    <property type="entry name" value="Cysteine proteinases"/>
    <property type="match status" value="1"/>
</dbReference>
<dbReference type="InterPro" id="IPR038765">
    <property type="entry name" value="Papain-like_cys_pep_sf"/>
</dbReference>